<protein>
    <recommendedName>
        <fullName evidence="4">Lipoprotein</fullName>
    </recommendedName>
</protein>
<dbReference type="Proteomes" id="UP000249542">
    <property type="component" value="Unassembled WGS sequence"/>
</dbReference>
<gene>
    <name evidence="2" type="ORF">LX95_01526</name>
</gene>
<evidence type="ECO:0000313" key="2">
    <source>
        <dbReference type="EMBL" id="PZW40463.1"/>
    </source>
</evidence>
<comment type="caution">
    <text evidence="2">The sequence shown here is derived from an EMBL/GenBank/DDBJ whole genome shotgun (WGS) entry which is preliminary data.</text>
</comment>
<evidence type="ECO:0008006" key="4">
    <source>
        <dbReference type="Google" id="ProtNLM"/>
    </source>
</evidence>
<organism evidence="2 3">
    <name type="scientific">Mesonia algae</name>
    <dbReference type="NCBI Taxonomy" id="213248"/>
    <lineage>
        <taxon>Bacteria</taxon>
        <taxon>Pseudomonadati</taxon>
        <taxon>Bacteroidota</taxon>
        <taxon>Flavobacteriia</taxon>
        <taxon>Flavobacteriales</taxon>
        <taxon>Flavobacteriaceae</taxon>
        <taxon>Mesonia</taxon>
    </lineage>
</organism>
<feature type="coiled-coil region" evidence="1">
    <location>
        <begin position="72"/>
        <end position="99"/>
    </location>
</feature>
<accession>A0A2W7IP94</accession>
<evidence type="ECO:0000256" key="1">
    <source>
        <dbReference type="SAM" id="Coils"/>
    </source>
</evidence>
<name>A0A2W7IP94_9FLAO</name>
<dbReference type="RefSeq" id="WP_111540850.1">
    <property type="nucleotide sequence ID" value="NZ_QKYV01000004.1"/>
</dbReference>
<reference evidence="2 3" key="1">
    <citation type="submission" date="2018-06" db="EMBL/GenBank/DDBJ databases">
        <title>Genomic Encyclopedia of Archaeal and Bacterial Type Strains, Phase II (KMG-II): from individual species to whole genera.</title>
        <authorList>
            <person name="Goeker M."/>
        </authorList>
    </citation>
    <scope>NUCLEOTIDE SEQUENCE [LARGE SCALE GENOMIC DNA]</scope>
    <source>
        <strain evidence="2 3">DSM 15361</strain>
    </source>
</reference>
<dbReference type="PROSITE" id="PS51257">
    <property type="entry name" value="PROKAR_LIPOPROTEIN"/>
    <property type="match status" value="1"/>
</dbReference>
<dbReference type="AlphaFoldDB" id="A0A2W7IP94"/>
<keyword evidence="1" id="KW-0175">Coiled coil</keyword>
<dbReference type="EMBL" id="QKYV01000004">
    <property type="protein sequence ID" value="PZW40463.1"/>
    <property type="molecule type" value="Genomic_DNA"/>
</dbReference>
<evidence type="ECO:0000313" key="3">
    <source>
        <dbReference type="Proteomes" id="UP000249542"/>
    </source>
</evidence>
<sequence length="214" mass="24725">MKKILLLFVISLIVSCSGPLDREYNEDMLEEDGKALKESGLSEEDTQLLAGWMIRAKFKDIDLKGKTYGEILEEAKDYKKEEEILAKKTKKEEEEKRQRLNTALTLAMYDKGYEKYNYEEYLTYSLAFENKAAQDIRAFTGTLSIQNLFEKEIKSISLTIDDPIPAGETYKGTYTTDYNQFKDEDNILKSKDLDDLIIVWTPEKIIFTDGTSLE</sequence>
<proteinExistence type="predicted"/>
<keyword evidence="3" id="KW-1185">Reference proteome</keyword>